<protein>
    <recommendedName>
        <fullName evidence="1">HTH cro/C1-type domain-containing protein</fullName>
    </recommendedName>
</protein>
<dbReference type="InterPro" id="IPR001387">
    <property type="entry name" value="Cro/C1-type_HTH"/>
</dbReference>
<keyword evidence="3" id="KW-1185">Reference proteome</keyword>
<feature type="domain" description="HTH cro/C1-type" evidence="1">
    <location>
        <begin position="20"/>
        <end position="74"/>
    </location>
</feature>
<dbReference type="EMBL" id="CP029600">
    <property type="protein sequence ID" value="AWO01352.1"/>
    <property type="molecule type" value="Genomic_DNA"/>
</dbReference>
<dbReference type="PROSITE" id="PS50943">
    <property type="entry name" value="HTH_CROC1"/>
    <property type="match status" value="1"/>
</dbReference>
<dbReference type="SMART" id="SM00530">
    <property type="entry name" value="HTH_XRE"/>
    <property type="match status" value="1"/>
</dbReference>
<dbReference type="InterPro" id="IPR010982">
    <property type="entry name" value="Lambda_DNA-bd_dom_sf"/>
</dbReference>
<reference evidence="2 3" key="1">
    <citation type="submission" date="2018-05" db="EMBL/GenBank/DDBJ databases">
        <title>Chitinophaga sp. nov., isolated from rhizosphere soil of Alhagi.</title>
        <authorList>
            <person name="Liu Y."/>
        </authorList>
    </citation>
    <scope>NUCLEOTIDE SEQUENCE [LARGE SCALE GENOMIC DNA]</scope>
    <source>
        <strain evidence="2 3">T22</strain>
    </source>
</reference>
<accession>A0ABN5LQ33</accession>
<evidence type="ECO:0000313" key="3">
    <source>
        <dbReference type="Proteomes" id="UP000246099"/>
    </source>
</evidence>
<name>A0ABN5LQ33_9BACT</name>
<dbReference type="Proteomes" id="UP000246099">
    <property type="component" value="Chromosome"/>
</dbReference>
<evidence type="ECO:0000313" key="2">
    <source>
        <dbReference type="EMBL" id="AWO01352.1"/>
    </source>
</evidence>
<dbReference type="Pfam" id="PF01381">
    <property type="entry name" value="HTH_3"/>
    <property type="match status" value="1"/>
</dbReference>
<proteinExistence type="predicted"/>
<sequence length="138" mass="15694">MDVSIFVINPLHMKEISRKLYILRILHNYTQNYIAEQLNIAGSTYVSMEQGLSNIHYGRLESILAIYNLSTRNFFSFSEEDLLNVIRGKCVIMQDDDSPMYPYVITKLEAIIKLLVQLLQMATGGQNGPGRPLGLDPK</sequence>
<evidence type="ECO:0000259" key="1">
    <source>
        <dbReference type="PROSITE" id="PS50943"/>
    </source>
</evidence>
<dbReference type="SUPFAM" id="SSF47413">
    <property type="entry name" value="lambda repressor-like DNA-binding domains"/>
    <property type="match status" value="1"/>
</dbReference>
<organism evidence="2 3">
    <name type="scientific">Chitinophaga alhagiae</name>
    <dbReference type="NCBI Taxonomy" id="2203219"/>
    <lineage>
        <taxon>Bacteria</taxon>
        <taxon>Pseudomonadati</taxon>
        <taxon>Bacteroidota</taxon>
        <taxon>Chitinophagia</taxon>
        <taxon>Chitinophagales</taxon>
        <taxon>Chitinophagaceae</taxon>
        <taxon>Chitinophaga</taxon>
    </lineage>
</organism>
<dbReference type="Gene3D" id="1.10.260.40">
    <property type="entry name" value="lambda repressor-like DNA-binding domains"/>
    <property type="match status" value="1"/>
</dbReference>
<gene>
    <name evidence="2" type="ORF">DLD77_06435</name>
</gene>
<dbReference type="CDD" id="cd00093">
    <property type="entry name" value="HTH_XRE"/>
    <property type="match status" value="1"/>
</dbReference>